<name>A0A9N6WR16_9CRUS</name>
<keyword evidence="11" id="KW-0443">Lipid metabolism</keyword>
<reference evidence="21" key="1">
    <citation type="submission" date="2021-04" db="EMBL/GenBank/DDBJ databases">
        <authorList>
            <person name="Cornetti L."/>
        </authorList>
    </citation>
    <scope>NUCLEOTIDE SEQUENCE</scope>
</reference>
<gene>
    <name evidence="21" type="primary">EOG090X08KD</name>
</gene>
<dbReference type="Gene3D" id="3.40.30.10">
    <property type="entry name" value="Glutaredoxin"/>
    <property type="match status" value="1"/>
</dbReference>
<evidence type="ECO:0000256" key="11">
    <source>
        <dbReference type="ARBA" id="ARBA00023098"/>
    </source>
</evidence>
<proteinExistence type="inferred from homology"/>
<evidence type="ECO:0000256" key="5">
    <source>
        <dbReference type="ARBA" id="ARBA00022501"/>
    </source>
</evidence>
<comment type="subcellular location">
    <subcellularLocation>
        <location evidence="18">Endomembrane system</location>
        <topology evidence="18">Single-pass membrane protein</topology>
    </subcellularLocation>
</comment>
<evidence type="ECO:0000313" key="21">
    <source>
        <dbReference type="EMBL" id="CAG4634877.1"/>
    </source>
</evidence>
<dbReference type="SFLD" id="SFLDG01203">
    <property type="entry name" value="Prostaglandin_E_synthase_like1"/>
    <property type="match status" value="1"/>
</dbReference>
<dbReference type="PANTHER" id="PTHR12782:SF5">
    <property type="entry name" value="PROSTAGLANDIN E SYNTHASE 2"/>
    <property type="match status" value="1"/>
</dbReference>
<keyword evidence="14" id="KW-0413">Isomerase</keyword>
<keyword evidence="5" id="KW-0644">Prostaglandin metabolism</keyword>
<evidence type="ECO:0000256" key="16">
    <source>
        <dbReference type="ARBA" id="ARBA00023931"/>
    </source>
</evidence>
<accession>A0A9N6WR16</accession>
<dbReference type="AlphaFoldDB" id="A0A9N6WR16"/>
<evidence type="ECO:0000256" key="19">
    <source>
        <dbReference type="SAM" id="Phobius"/>
    </source>
</evidence>
<evidence type="ECO:0000256" key="12">
    <source>
        <dbReference type="ARBA" id="ARBA00023136"/>
    </source>
</evidence>
<evidence type="ECO:0000256" key="6">
    <source>
        <dbReference type="ARBA" id="ARBA00022516"/>
    </source>
</evidence>
<dbReference type="PROSITE" id="PS00195">
    <property type="entry name" value="GLUTAREDOXIN_1"/>
    <property type="match status" value="1"/>
</dbReference>
<dbReference type="GO" id="GO:0001516">
    <property type="term" value="P:prostaglandin biosynthetic process"/>
    <property type="evidence" value="ECO:0007669"/>
    <property type="project" value="UniProtKB-KW"/>
</dbReference>
<evidence type="ECO:0000256" key="4">
    <source>
        <dbReference type="ARBA" id="ARBA00019474"/>
    </source>
</evidence>
<dbReference type="GO" id="GO:0005739">
    <property type="term" value="C:mitochondrion"/>
    <property type="evidence" value="ECO:0007669"/>
    <property type="project" value="TreeGrafter"/>
</dbReference>
<feature type="domain" description="GST N-terminal" evidence="20">
    <location>
        <begin position="103"/>
        <end position="171"/>
    </location>
</feature>
<dbReference type="InterPro" id="IPR004045">
    <property type="entry name" value="Glutathione_S-Trfase_N"/>
</dbReference>
<protein>
    <recommendedName>
        <fullName evidence="4">Prostaglandin E synthase 2</fullName>
        <ecNumber evidence="3">5.3.99.3</ecNumber>
    </recommendedName>
    <alternativeName>
        <fullName evidence="17">Microsomal prostaglandin E synthase 2</fullName>
    </alternativeName>
</protein>
<evidence type="ECO:0000256" key="18">
    <source>
        <dbReference type="ARBA" id="ARBA00037847"/>
    </source>
</evidence>
<sequence>MASMAVLLHTISSTSQKAGYSQAGEKKGRNGKILSKLKLLAVAFSVGSLFGLGYLYKKMNYKPMPIANIDSGNDLLFSKLPPKERIAKSFVNENDTSNLQLTLYQYEPCPFCKKVRAFLDFSGLSYDVVEVNSVTKRQLNWSAYKKVPIVIVKSKDGYQQLNDSSMIISALSSLLLAPDQDITNIVKFFPRIEFLDESGKKQADLMNRYFLMFSDDKLGGRSKDSVEEERRWRKWSDDVLMHTLSPNIYRTWEESLEAFNLFSKNGDWDRLFPSWERLTVIYVGAAVMLLIGKRLKKRHGLHDDPRLSLYQEVGKFLKAVNVKGTRFMGGEEPNLADLAVYGCISSIDGTRSFSDLLSNTHIGSWYSNMKSVLESRRGKMISSEQ</sequence>
<evidence type="ECO:0000256" key="9">
    <source>
        <dbReference type="ARBA" id="ARBA00022832"/>
    </source>
</evidence>
<dbReference type="SUPFAM" id="SSF47616">
    <property type="entry name" value="GST C-terminal domain-like"/>
    <property type="match status" value="1"/>
</dbReference>
<dbReference type="PANTHER" id="PTHR12782">
    <property type="entry name" value="MICROSOMAL PROSTAGLANDIN E SYNTHASE-2"/>
    <property type="match status" value="1"/>
</dbReference>
<feature type="transmembrane region" description="Helical" evidence="19">
    <location>
        <begin position="39"/>
        <end position="56"/>
    </location>
</feature>
<dbReference type="EC" id="5.3.99.3" evidence="3"/>
<keyword evidence="9" id="KW-0276">Fatty acid metabolism</keyword>
<evidence type="ECO:0000256" key="2">
    <source>
        <dbReference type="ARBA" id="ARBA00007409"/>
    </source>
</evidence>
<dbReference type="InterPro" id="IPR011767">
    <property type="entry name" value="GLR_AS"/>
</dbReference>
<evidence type="ECO:0000256" key="15">
    <source>
        <dbReference type="ARBA" id="ARBA00023930"/>
    </source>
</evidence>
<dbReference type="CDD" id="cd03197">
    <property type="entry name" value="GST_C_mPGES2"/>
    <property type="match status" value="1"/>
</dbReference>
<comment type="catalytic activity">
    <reaction evidence="15">
        <text>prostaglandin H2 = (12S)-hydroxy-(5Z,8E,10E)-heptadecatrienoate + malonaldehyde</text>
        <dbReference type="Rhea" id="RHEA:48644"/>
        <dbReference type="ChEBI" id="CHEBI:57405"/>
        <dbReference type="ChEBI" id="CHEBI:90694"/>
        <dbReference type="ChEBI" id="CHEBI:566274"/>
    </reaction>
    <physiologicalReaction direction="left-to-right" evidence="15">
        <dbReference type="Rhea" id="RHEA:48645"/>
    </physiologicalReaction>
</comment>
<evidence type="ECO:0000256" key="3">
    <source>
        <dbReference type="ARBA" id="ARBA00012203"/>
    </source>
</evidence>
<evidence type="ECO:0000256" key="7">
    <source>
        <dbReference type="ARBA" id="ARBA00022585"/>
    </source>
</evidence>
<keyword evidence="8 19" id="KW-0812">Transmembrane</keyword>
<evidence type="ECO:0000256" key="13">
    <source>
        <dbReference type="ARBA" id="ARBA00023160"/>
    </source>
</evidence>
<keyword evidence="13" id="KW-0275">Fatty acid biosynthesis</keyword>
<evidence type="ECO:0000256" key="8">
    <source>
        <dbReference type="ARBA" id="ARBA00022692"/>
    </source>
</evidence>
<dbReference type="InterPro" id="IPR036282">
    <property type="entry name" value="Glutathione-S-Trfase_C_sf"/>
</dbReference>
<dbReference type="Gene3D" id="6.20.200.30">
    <property type="match status" value="1"/>
</dbReference>
<dbReference type="GO" id="GO:0050220">
    <property type="term" value="F:prostaglandin-E synthase activity"/>
    <property type="evidence" value="ECO:0007669"/>
    <property type="project" value="UniProtKB-EC"/>
</dbReference>
<keyword evidence="12 19" id="KW-0472">Membrane</keyword>
<evidence type="ECO:0000256" key="14">
    <source>
        <dbReference type="ARBA" id="ARBA00023235"/>
    </source>
</evidence>
<dbReference type="Pfam" id="PF13417">
    <property type="entry name" value="GST_N_3"/>
    <property type="match status" value="1"/>
</dbReference>
<keyword evidence="7" id="KW-0643">Prostaglandin biosynthesis</keyword>
<evidence type="ECO:0000256" key="1">
    <source>
        <dbReference type="ARBA" id="ARBA00004702"/>
    </source>
</evidence>
<dbReference type="InterPro" id="IPR034334">
    <property type="entry name" value="PGES2"/>
</dbReference>
<keyword evidence="6" id="KW-0444">Lipid biosynthesis</keyword>
<dbReference type="InterPro" id="IPR034335">
    <property type="entry name" value="PGES2_C"/>
</dbReference>
<dbReference type="InterPro" id="IPR040079">
    <property type="entry name" value="Glutathione_S-Trfase"/>
</dbReference>
<evidence type="ECO:0000256" key="10">
    <source>
        <dbReference type="ARBA" id="ARBA00022989"/>
    </source>
</evidence>
<dbReference type="SUPFAM" id="SSF52833">
    <property type="entry name" value="Thioredoxin-like"/>
    <property type="match status" value="1"/>
</dbReference>
<evidence type="ECO:0000259" key="20">
    <source>
        <dbReference type="Pfam" id="PF13417"/>
    </source>
</evidence>
<comment type="similarity">
    <text evidence="2">Belongs to the GST superfamily.</text>
</comment>
<dbReference type="Gene3D" id="1.20.1050.10">
    <property type="match status" value="1"/>
</dbReference>
<dbReference type="InterPro" id="IPR036249">
    <property type="entry name" value="Thioredoxin-like_sf"/>
</dbReference>
<evidence type="ECO:0000256" key="17">
    <source>
        <dbReference type="ARBA" id="ARBA00031041"/>
    </source>
</evidence>
<comment type="pathway">
    <text evidence="1">Lipid metabolism; prostaglandin biosynthesis.</text>
</comment>
<keyword evidence="10 19" id="KW-1133">Transmembrane helix</keyword>
<dbReference type="SFLD" id="SFLDG01182">
    <property type="entry name" value="Prostaglandin_E_synthase_like"/>
    <property type="match status" value="1"/>
</dbReference>
<dbReference type="GO" id="GO:0012505">
    <property type="term" value="C:endomembrane system"/>
    <property type="evidence" value="ECO:0007669"/>
    <property type="project" value="UniProtKB-SubCell"/>
</dbReference>
<organism evidence="21">
    <name type="scientific">Alona affinis</name>
    <dbReference type="NCBI Taxonomy" id="381656"/>
    <lineage>
        <taxon>Eukaryota</taxon>
        <taxon>Metazoa</taxon>
        <taxon>Ecdysozoa</taxon>
        <taxon>Arthropoda</taxon>
        <taxon>Crustacea</taxon>
        <taxon>Branchiopoda</taxon>
        <taxon>Diplostraca</taxon>
        <taxon>Cladocera</taxon>
        <taxon>Anomopoda</taxon>
        <taxon>Chydoridae</taxon>
        <taxon>Alona</taxon>
    </lineage>
</organism>
<dbReference type="PROSITE" id="PS51354">
    <property type="entry name" value="GLUTAREDOXIN_2"/>
    <property type="match status" value="1"/>
</dbReference>
<dbReference type="SFLD" id="SFLDS00019">
    <property type="entry name" value="Glutathione_Transferase_(cytos"/>
    <property type="match status" value="1"/>
</dbReference>
<comment type="catalytic activity">
    <reaction evidence="16">
        <text>prostaglandin H2 = prostaglandin E2</text>
        <dbReference type="Rhea" id="RHEA:12893"/>
        <dbReference type="ChEBI" id="CHEBI:57405"/>
        <dbReference type="ChEBI" id="CHEBI:606564"/>
        <dbReference type="EC" id="5.3.99.3"/>
    </reaction>
    <physiologicalReaction direction="left-to-right" evidence="16">
        <dbReference type="Rhea" id="RHEA:12894"/>
    </physiologicalReaction>
</comment>
<dbReference type="EMBL" id="OC978222">
    <property type="protein sequence ID" value="CAG4634877.1"/>
    <property type="molecule type" value="Genomic_DNA"/>
</dbReference>